<evidence type="ECO:0000256" key="9">
    <source>
        <dbReference type="ARBA" id="ARBA00023186"/>
    </source>
</evidence>
<keyword evidence="5" id="KW-0597">Phosphoprotein</keyword>
<dbReference type="InterPro" id="IPR043129">
    <property type="entry name" value="ATPase_NBD"/>
</dbReference>
<keyword evidence="8" id="KW-0346">Stress response</keyword>
<evidence type="ECO:0000256" key="6">
    <source>
        <dbReference type="ARBA" id="ARBA00022741"/>
    </source>
</evidence>
<evidence type="ECO:0000256" key="11">
    <source>
        <dbReference type="ARBA" id="ARBA00030945"/>
    </source>
</evidence>
<keyword evidence="7 13" id="KW-0067">ATP-binding</keyword>
<evidence type="ECO:0000313" key="15">
    <source>
        <dbReference type="Proteomes" id="UP000198838"/>
    </source>
</evidence>
<dbReference type="PROSITE" id="PS00329">
    <property type="entry name" value="HSP70_2"/>
    <property type="match status" value="1"/>
</dbReference>
<dbReference type="OrthoDB" id="499700at2"/>
<dbReference type="EMBL" id="FOJY01000004">
    <property type="protein sequence ID" value="SFA89345.1"/>
    <property type="molecule type" value="Genomic_DNA"/>
</dbReference>
<dbReference type="GO" id="GO:0140662">
    <property type="term" value="F:ATP-dependent protein folding chaperone"/>
    <property type="evidence" value="ECO:0007669"/>
    <property type="project" value="InterPro"/>
</dbReference>
<dbReference type="SUPFAM" id="SSF53067">
    <property type="entry name" value="Actin-like ATPase domain"/>
    <property type="match status" value="2"/>
</dbReference>
<evidence type="ECO:0000256" key="4">
    <source>
        <dbReference type="ARBA" id="ARBA00017249"/>
    </source>
</evidence>
<dbReference type="Gene3D" id="3.30.420.40">
    <property type="match status" value="2"/>
</dbReference>
<dbReference type="InterPro" id="IPR029047">
    <property type="entry name" value="HSP70_peptide-bd_sf"/>
</dbReference>
<dbReference type="AlphaFoldDB" id="A0A1I0WKM3"/>
<dbReference type="InterPro" id="IPR018181">
    <property type="entry name" value="Heat_shock_70_CS"/>
</dbReference>
<accession>A0A1I0WKM3</accession>
<gene>
    <name evidence="14" type="ORF">SAMN05216249_104138</name>
</gene>
<organism evidence="14 15">
    <name type="scientific">Acetitomaculum ruminis DSM 5522</name>
    <dbReference type="NCBI Taxonomy" id="1120918"/>
    <lineage>
        <taxon>Bacteria</taxon>
        <taxon>Bacillati</taxon>
        <taxon>Bacillota</taxon>
        <taxon>Clostridia</taxon>
        <taxon>Lachnospirales</taxon>
        <taxon>Lachnospiraceae</taxon>
        <taxon>Acetitomaculum</taxon>
    </lineage>
</organism>
<keyword evidence="15" id="KW-1185">Reference proteome</keyword>
<evidence type="ECO:0000256" key="5">
    <source>
        <dbReference type="ARBA" id="ARBA00022553"/>
    </source>
</evidence>
<dbReference type="GO" id="GO:0005524">
    <property type="term" value="F:ATP binding"/>
    <property type="evidence" value="ECO:0007669"/>
    <property type="project" value="UniProtKB-KW"/>
</dbReference>
<keyword evidence="9" id="KW-0143">Chaperone</keyword>
<sequence length="588" mass="67603">MYLGIDLGTNNTVVAYTYADSDDKLITKVIQMGQIFNDSWEKFPMLPSAVFFGNMGIVVGKEAKKYKTVYKNRVIFNPKQFAGTVKKWNIGGRDYEPKDILGMILKHCKINIDKEEDVDYELVVLTVPASFGPEQISDILAAAKLAGFDEVNIAIKHEPVAALLAYLYDNSENIIEDDILDFSTEKRIMVFDLGGGTCDTSIIDVIIRDDEINFKEIGIGIYQELGGMDFDDRFAVGLLNDFMEKKVNRELSKDEIMELFLKLRSAAEVIKEKISAKIEAATLADENIDPEKLEIRHVITSFFEGETYRIRMTKAKYDEYTRDFYNDENVNYKKCEEMEQHKNIIGVIRKTLDDYAIDKNSIDYVFATGGMSQLKTVQDKLKEYLGCEIIVPKDPMEIVARGASLYPFFNTMERKEVGHVIEDGFKNLDIENEFEEEIDLKKEIKTKKNRKKKRKMEDNMMMAEAIMLDMQQGLPKVIIPRKTEVPFESEILNEYKTTSPSGIKLNIYTGQDQYDSSMRIQKSFEKKFKYPVSSGTPFDIKYKINSNKAIEITIVIHDEKEQVLEMYIDSDLKIERSVSNPPLQKRKL</sequence>
<dbReference type="Gene3D" id="3.90.640.10">
    <property type="entry name" value="Actin, Chain A, domain 4"/>
    <property type="match status" value="1"/>
</dbReference>
<dbReference type="PANTHER" id="PTHR19375">
    <property type="entry name" value="HEAT SHOCK PROTEIN 70KDA"/>
    <property type="match status" value="1"/>
</dbReference>
<dbReference type="SUPFAM" id="SSF100920">
    <property type="entry name" value="Heat shock protein 70kD (HSP70), peptide-binding domain"/>
    <property type="match status" value="1"/>
</dbReference>
<evidence type="ECO:0000256" key="1">
    <source>
        <dbReference type="ARBA" id="ARBA00002290"/>
    </source>
</evidence>
<evidence type="ECO:0000256" key="2">
    <source>
        <dbReference type="ARBA" id="ARBA00007381"/>
    </source>
</evidence>
<evidence type="ECO:0000256" key="10">
    <source>
        <dbReference type="ARBA" id="ARBA00030019"/>
    </source>
</evidence>
<dbReference type="RefSeq" id="WP_092870896.1">
    <property type="nucleotide sequence ID" value="NZ_FOJY01000004.1"/>
</dbReference>
<evidence type="ECO:0000256" key="13">
    <source>
        <dbReference type="RuleBase" id="RU003322"/>
    </source>
</evidence>
<evidence type="ECO:0000313" key="14">
    <source>
        <dbReference type="EMBL" id="SFA89345.1"/>
    </source>
</evidence>
<evidence type="ECO:0000256" key="3">
    <source>
        <dbReference type="ARBA" id="ARBA00014415"/>
    </source>
</evidence>
<evidence type="ECO:0000256" key="12">
    <source>
        <dbReference type="ARBA" id="ARBA00033103"/>
    </source>
</evidence>
<comment type="similarity">
    <text evidence="2 13">Belongs to the heat shock protein 70 family.</text>
</comment>
<reference evidence="14 15" key="1">
    <citation type="submission" date="2016-10" db="EMBL/GenBank/DDBJ databases">
        <authorList>
            <person name="de Groot N.N."/>
        </authorList>
    </citation>
    <scope>NUCLEOTIDE SEQUENCE [LARGE SCALE GENOMIC DNA]</scope>
    <source>
        <strain evidence="14 15">DSM 5522</strain>
    </source>
</reference>
<comment type="function">
    <text evidence="1">Acts as a chaperone.</text>
</comment>
<proteinExistence type="inferred from homology"/>
<evidence type="ECO:0000256" key="7">
    <source>
        <dbReference type="ARBA" id="ARBA00022840"/>
    </source>
</evidence>
<dbReference type="InterPro" id="IPR013126">
    <property type="entry name" value="Hsp_70_fam"/>
</dbReference>
<evidence type="ECO:0000256" key="8">
    <source>
        <dbReference type="ARBA" id="ARBA00023016"/>
    </source>
</evidence>
<dbReference type="Pfam" id="PF00012">
    <property type="entry name" value="HSP70"/>
    <property type="match status" value="1"/>
</dbReference>
<name>A0A1I0WKM3_9FIRM</name>
<keyword evidence="6 13" id="KW-0547">Nucleotide-binding</keyword>
<dbReference type="STRING" id="1120918.SAMN05216249_104138"/>
<dbReference type="Proteomes" id="UP000198838">
    <property type="component" value="Unassembled WGS sequence"/>
</dbReference>
<protein>
    <recommendedName>
        <fullName evidence="3">Chaperone protein DnaK</fullName>
    </recommendedName>
    <alternativeName>
        <fullName evidence="4">Chaperone protein dnaK</fullName>
    </alternativeName>
    <alternativeName>
        <fullName evidence="12">HSP70</fullName>
    </alternativeName>
    <alternativeName>
        <fullName evidence="11">Heat shock 70 kDa protein</fullName>
    </alternativeName>
    <alternativeName>
        <fullName evidence="10">Heat shock protein 70</fullName>
    </alternativeName>
</protein>